<organism evidence="1">
    <name type="scientific">marine metagenome</name>
    <dbReference type="NCBI Taxonomy" id="408172"/>
    <lineage>
        <taxon>unclassified sequences</taxon>
        <taxon>metagenomes</taxon>
        <taxon>ecological metagenomes</taxon>
    </lineage>
</organism>
<dbReference type="GO" id="GO:0003676">
    <property type="term" value="F:nucleic acid binding"/>
    <property type="evidence" value="ECO:0007669"/>
    <property type="project" value="InterPro"/>
</dbReference>
<proteinExistence type="predicted"/>
<sequence>DKINISCRLKKDIIPAPEALLINKISIDQLKSYEVSHYSLVEQLKKKFEEWSPACFVGFNSIGFDEDVLRQGLFQSLNYPYLTTSKDNRRLDVLKLARGVSAFAPNAIVVPLKENNKQSFKLGDLTKVNQIDHRNAHDAIGDVMATLELAKKIKSSASEVWDSLLIYKKGDDIGKKFFNEDFVCYQDLVFGKLYNFAATFVCFHPVYGKSWLAAFDLKHDPRSLLELGFSELKQALFSSPAKIRQV</sequence>
<dbReference type="AlphaFoldDB" id="A0A383BGM0"/>
<feature type="non-terminal residue" evidence="1">
    <location>
        <position position="246"/>
    </location>
</feature>
<dbReference type="InterPro" id="IPR012337">
    <property type="entry name" value="RNaseH-like_sf"/>
</dbReference>
<feature type="non-terminal residue" evidence="1">
    <location>
        <position position="1"/>
    </location>
</feature>
<protein>
    <submittedName>
        <fullName evidence="1">Uncharacterized protein</fullName>
    </submittedName>
</protein>
<evidence type="ECO:0000313" key="1">
    <source>
        <dbReference type="EMBL" id="SVE18963.1"/>
    </source>
</evidence>
<name>A0A383BGM0_9ZZZZ</name>
<dbReference type="EMBL" id="UINC01200191">
    <property type="protein sequence ID" value="SVE18963.1"/>
    <property type="molecule type" value="Genomic_DNA"/>
</dbReference>
<reference evidence="1" key="1">
    <citation type="submission" date="2018-05" db="EMBL/GenBank/DDBJ databases">
        <authorList>
            <person name="Lanie J.A."/>
            <person name="Ng W.-L."/>
            <person name="Kazmierczak K.M."/>
            <person name="Andrzejewski T.M."/>
            <person name="Davidsen T.M."/>
            <person name="Wayne K.J."/>
            <person name="Tettelin H."/>
            <person name="Glass J.I."/>
            <person name="Rusch D."/>
            <person name="Podicherti R."/>
            <person name="Tsui H.-C.T."/>
            <person name="Winkler M.E."/>
        </authorList>
    </citation>
    <scope>NUCLEOTIDE SEQUENCE</scope>
</reference>
<dbReference type="Gene3D" id="3.30.420.10">
    <property type="entry name" value="Ribonuclease H-like superfamily/Ribonuclease H"/>
    <property type="match status" value="1"/>
</dbReference>
<dbReference type="InterPro" id="IPR036397">
    <property type="entry name" value="RNaseH_sf"/>
</dbReference>
<gene>
    <name evidence="1" type="ORF">METZ01_LOCUS471817</name>
</gene>
<dbReference type="SUPFAM" id="SSF53098">
    <property type="entry name" value="Ribonuclease H-like"/>
    <property type="match status" value="1"/>
</dbReference>
<accession>A0A383BGM0</accession>